<evidence type="ECO:0000256" key="2">
    <source>
        <dbReference type="ARBA" id="ARBA00022840"/>
    </source>
</evidence>
<dbReference type="InterPro" id="IPR025669">
    <property type="entry name" value="AAA_dom"/>
</dbReference>
<comment type="caution">
    <text evidence="5">The sequence shown here is derived from an EMBL/GenBank/DDBJ whole genome shotgun (WGS) entry which is preliminary data.</text>
</comment>
<proteinExistence type="predicted"/>
<dbReference type="SUPFAM" id="SSF52540">
    <property type="entry name" value="P-loop containing nucleoside triphosphate hydrolases"/>
    <property type="match status" value="1"/>
</dbReference>
<dbReference type="Gene3D" id="3.40.50.2300">
    <property type="match status" value="1"/>
</dbReference>
<evidence type="ECO:0000256" key="3">
    <source>
        <dbReference type="PROSITE-ProRule" id="PRU00169"/>
    </source>
</evidence>
<name>A0ABS3F560_9PROT</name>
<organism evidence="5 6">
    <name type="scientific">Sneathiella sedimenti</name>
    <dbReference type="NCBI Taxonomy" id="2816034"/>
    <lineage>
        <taxon>Bacteria</taxon>
        <taxon>Pseudomonadati</taxon>
        <taxon>Pseudomonadota</taxon>
        <taxon>Alphaproteobacteria</taxon>
        <taxon>Sneathiellales</taxon>
        <taxon>Sneathiellaceae</taxon>
        <taxon>Sneathiella</taxon>
    </lineage>
</organism>
<protein>
    <submittedName>
        <fullName evidence="5">AAA family ATPase</fullName>
    </submittedName>
</protein>
<dbReference type="PROSITE" id="PS50110">
    <property type="entry name" value="RESPONSE_REGULATORY"/>
    <property type="match status" value="1"/>
</dbReference>
<feature type="modified residue" description="4-aspartylphosphate" evidence="3">
    <location>
        <position position="70"/>
    </location>
</feature>
<dbReference type="SUPFAM" id="SSF52172">
    <property type="entry name" value="CheY-like"/>
    <property type="match status" value="1"/>
</dbReference>
<evidence type="ECO:0000256" key="1">
    <source>
        <dbReference type="ARBA" id="ARBA00022741"/>
    </source>
</evidence>
<dbReference type="InterPro" id="IPR050625">
    <property type="entry name" value="ParA/MinD_ATPase"/>
</dbReference>
<feature type="domain" description="Response regulatory" evidence="4">
    <location>
        <begin position="18"/>
        <end position="135"/>
    </location>
</feature>
<keyword evidence="3" id="KW-0597">Phosphoprotein</keyword>
<dbReference type="Pfam" id="PF13614">
    <property type="entry name" value="AAA_31"/>
    <property type="match status" value="1"/>
</dbReference>
<dbReference type="PANTHER" id="PTHR43384:SF6">
    <property type="entry name" value="SEPTUM SITE-DETERMINING PROTEIN MIND HOMOLOG, CHLOROPLASTIC"/>
    <property type="match status" value="1"/>
</dbReference>
<keyword evidence="1" id="KW-0547">Nucleotide-binding</keyword>
<accession>A0ABS3F560</accession>
<dbReference type="EMBL" id="JAFLNC010000002">
    <property type="protein sequence ID" value="MBO0333663.1"/>
    <property type="molecule type" value="Genomic_DNA"/>
</dbReference>
<gene>
    <name evidence="5" type="ORF">J0X12_08565</name>
</gene>
<dbReference type="Proteomes" id="UP000664761">
    <property type="component" value="Unassembled WGS sequence"/>
</dbReference>
<dbReference type="RefSeq" id="WP_207044264.1">
    <property type="nucleotide sequence ID" value="NZ_JAFLNC010000002.1"/>
</dbReference>
<dbReference type="PANTHER" id="PTHR43384">
    <property type="entry name" value="SEPTUM SITE-DETERMINING PROTEIN MIND HOMOLOG, CHLOROPLASTIC-RELATED"/>
    <property type="match status" value="1"/>
</dbReference>
<evidence type="ECO:0000313" key="5">
    <source>
        <dbReference type="EMBL" id="MBO0333663.1"/>
    </source>
</evidence>
<sequence length="412" mass="44094">MAKSSSLSTLFGNAVCEDYMGFLDDEKSLEVSREVCTALDYSLDSTLDGGITAALSRIEPGHSPKVVLADITQSIDPDSDITRLIRKMGPENTLIVLGASNDVSEFRKMIALGAKDYLVKPLTAEVLKDAIENVGRQSQALSAAQSGKLTVVVGVRGGVGATTIATNLAWIMANEEKLPTALMDMDLHFGTTTLSLDIETGGGFREALENPHRLDKLFLDSAIVKDGDRLAVLGTEEPIDELVDMNEESIDALIGEISQDYNQVVVDLPRHLLPTQGALLASADTVILVSDQSLAGIRDINRITQAMTTLQTKGRILKVVSRVGSDRSAQVSKADFERGLNESVDYVVPEDSKTLTICANAGKAIDEVAIKSPIAKVLQDLAADVSGYEKPKKKGLFTLVPGGKKKKEVGPK</sequence>
<dbReference type="InterPro" id="IPR027417">
    <property type="entry name" value="P-loop_NTPase"/>
</dbReference>
<keyword evidence="2" id="KW-0067">ATP-binding</keyword>
<reference evidence="5 6" key="1">
    <citation type="submission" date="2021-03" db="EMBL/GenBank/DDBJ databases">
        <title>Sneathiella sp. CAU 1612 isolated from Kang Won-do.</title>
        <authorList>
            <person name="Kim W."/>
        </authorList>
    </citation>
    <scope>NUCLEOTIDE SEQUENCE [LARGE SCALE GENOMIC DNA]</scope>
    <source>
        <strain evidence="5 6">CAU 1612</strain>
    </source>
</reference>
<evidence type="ECO:0000259" key="4">
    <source>
        <dbReference type="PROSITE" id="PS50110"/>
    </source>
</evidence>
<dbReference type="InterPro" id="IPR001789">
    <property type="entry name" value="Sig_transdc_resp-reg_receiver"/>
</dbReference>
<dbReference type="InterPro" id="IPR011006">
    <property type="entry name" value="CheY-like_superfamily"/>
</dbReference>
<dbReference type="Gene3D" id="3.40.50.300">
    <property type="entry name" value="P-loop containing nucleotide triphosphate hydrolases"/>
    <property type="match status" value="1"/>
</dbReference>
<evidence type="ECO:0000313" key="6">
    <source>
        <dbReference type="Proteomes" id="UP000664761"/>
    </source>
</evidence>
<keyword evidence="6" id="KW-1185">Reference proteome</keyword>